<accession>A0A8S5P762</accession>
<dbReference type="Pfam" id="PF14090">
    <property type="entry name" value="HTH_39"/>
    <property type="match status" value="1"/>
</dbReference>
<protein>
    <submittedName>
        <fullName evidence="2">Helix-turn-helix domain protein</fullName>
    </submittedName>
</protein>
<organism evidence="2">
    <name type="scientific">Siphoviridae sp. ctrvp54</name>
    <dbReference type="NCBI Taxonomy" id="2825690"/>
    <lineage>
        <taxon>Viruses</taxon>
        <taxon>Duplodnaviria</taxon>
        <taxon>Heunggongvirae</taxon>
        <taxon>Uroviricota</taxon>
        <taxon>Caudoviricetes</taxon>
    </lineage>
</organism>
<name>A0A8S5P762_9CAUD</name>
<evidence type="ECO:0000313" key="2">
    <source>
        <dbReference type="EMBL" id="DAE02826.1"/>
    </source>
</evidence>
<reference evidence="2" key="1">
    <citation type="journal article" date="2021" name="Proc. Natl. Acad. Sci. U.S.A.">
        <title>A Catalog of Tens of Thousands of Viruses from Human Metagenomes Reveals Hidden Associations with Chronic Diseases.</title>
        <authorList>
            <person name="Tisza M.J."/>
            <person name="Buck C.B."/>
        </authorList>
    </citation>
    <scope>NUCLEOTIDE SEQUENCE</scope>
    <source>
        <strain evidence="2">Ctrvp54</strain>
    </source>
</reference>
<evidence type="ECO:0000259" key="1">
    <source>
        <dbReference type="Pfam" id="PF14090"/>
    </source>
</evidence>
<feature type="domain" description="Winged helix-turn-helix" evidence="1">
    <location>
        <begin position="14"/>
        <end position="79"/>
    </location>
</feature>
<proteinExistence type="predicted"/>
<dbReference type="EMBL" id="BK015354">
    <property type="protein sequence ID" value="DAE02826.1"/>
    <property type="molecule type" value="Genomic_DNA"/>
</dbReference>
<sequence>MDVITRIRGDSPNQTQMVLDYLRQHGSITQLDALKHLGVMRLGARIFDLRELGHRIDGEMIEVQNRNGDKCRVKRYYLRRAG</sequence>
<dbReference type="InterPro" id="IPR055245">
    <property type="entry name" value="HTH_proteobacteria"/>
</dbReference>